<name>A0A524RP65_9CHRO</name>
<dbReference type="CDD" id="cd00291">
    <property type="entry name" value="SirA_YedF_YeeD"/>
    <property type="match status" value="1"/>
</dbReference>
<sequence>MATPTSHLDLRGTPCPLNYVRAKLALEPLAEGALLSVWLDEGEPRQMVCEGLRRGGHRVEACSRSDGSVALLIEKRGANGLL</sequence>
<dbReference type="Proteomes" id="UP000317990">
    <property type="component" value="Unassembled WGS sequence"/>
</dbReference>
<reference evidence="2 3" key="1">
    <citation type="journal article" date="2019" name="mSystems">
        <title>Life at home and on the roam: Genomic adaptions reflect the dual lifestyle of an intracellular, facultative symbiont.</title>
        <authorList>
            <person name="Burgsdorf I."/>
        </authorList>
    </citation>
    <scope>NUCLEOTIDE SEQUENCE [LARGE SCALE GENOMIC DNA]</scope>
    <source>
        <strain evidence="2">277cV</strain>
    </source>
</reference>
<dbReference type="AlphaFoldDB" id="A0A524RP65"/>
<dbReference type="InterPro" id="IPR001455">
    <property type="entry name" value="TusA-like"/>
</dbReference>
<proteinExistence type="predicted"/>
<comment type="caution">
    <text evidence="2">The sequence shown here is derived from an EMBL/GenBank/DDBJ whole genome shotgun (WGS) entry which is preliminary data.</text>
</comment>
<evidence type="ECO:0000259" key="1">
    <source>
        <dbReference type="Pfam" id="PF01206"/>
    </source>
</evidence>
<dbReference type="Gene3D" id="3.30.110.40">
    <property type="entry name" value="TusA-like domain"/>
    <property type="match status" value="1"/>
</dbReference>
<dbReference type="EMBL" id="SRMO01000052">
    <property type="protein sequence ID" value="TGG93154.1"/>
    <property type="molecule type" value="Genomic_DNA"/>
</dbReference>
<keyword evidence="2" id="KW-0808">Transferase</keyword>
<feature type="domain" description="UPF0033" evidence="1">
    <location>
        <begin position="8"/>
        <end position="75"/>
    </location>
</feature>
<dbReference type="GO" id="GO:0016740">
    <property type="term" value="F:transferase activity"/>
    <property type="evidence" value="ECO:0007669"/>
    <property type="project" value="UniProtKB-KW"/>
</dbReference>
<dbReference type="Pfam" id="PF01206">
    <property type="entry name" value="TusA"/>
    <property type="match status" value="1"/>
</dbReference>
<gene>
    <name evidence="2" type="ORF">ERJ67_04265</name>
</gene>
<evidence type="ECO:0000313" key="2">
    <source>
        <dbReference type="EMBL" id="TGG93154.1"/>
    </source>
</evidence>
<protein>
    <submittedName>
        <fullName evidence="2">Sulfurtransferase TusA family protein</fullName>
    </submittedName>
</protein>
<dbReference type="InterPro" id="IPR036868">
    <property type="entry name" value="TusA-like_sf"/>
</dbReference>
<evidence type="ECO:0000313" key="3">
    <source>
        <dbReference type="Proteomes" id="UP000317990"/>
    </source>
</evidence>
<organism evidence="2 3">
    <name type="scientific">Aphanocapsa feldmannii 277cV</name>
    <dbReference type="NCBI Taxonomy" id="2507553"/>
    <lineage>
        <taxon>Bacteria</taxon>
        <taxon>Bacillati</taxon>
        <taxon>Cyanobacteriota</taxon>
        <taxon>Cyanophyceae</taxon>
        <taxon>Oscillatoriophycideae</taxon>
        <taxon>Chroococcales</taxon>
        <taxon>Microcystaceae</taxon>
        <taxon>Aphanocapsa</taxon>
    </lineage>
</organism>
<accession>A0A524RP65</accession>
<dbReference type="SUPFAM" id="SSF64307">
    <property type="entry name" value="SirA-like"/>
    <property type="match status" value="1"/>
</dbReference>